<dbReference type="Gene3D" id="3.20.20.70">
    <property type="entry name" value="Aldolase class I"/>
    <property type="match status" value="1"/>
</dbReference>
<dbReference type="CDD" id="cd02801">
    <property type="entry name" value="DUS_like_FMN"/>
    <property type="match status" value="1"/>
</dbReference>
<feature type="domain" description="C3H1-type" evidence="20">
    <location>
        <begin position="80"/>
        <end position="109"/>
    </location>
</feature>
<dbReference type="Pfam" id="PF01207">
    <property type="entry name" value="Dus"/>
    <property type="match status" value="1"/>
</dbReference>
<keyword evidence="5 19" id="KW-0819">tRNA processing</keyword>
<dbReference type="PANTHER" id="PTHR45846:SF1">
    <property type="entry name" value="TRNA-DIHYDROURIDINE(47) SYNTHASE [NAD(P)(+)]-LIKE"/>
    <property type="match status" value="1"/>
</dbReference>
<evidence type="ECO:0000256" key="13">
    <source>
        <dbReference type="ARBA" id="ARBA00045365"/>
    </source>
</evidence>
<keyword evidence="12" id="KW-0520">NAD</keyword>
<dbReference type="GO" id="GO:0050660">
    <property type="term" value="F:flavin adenine dinucleotide binding"/>
    <property type="evidence" value="ECO:0007669"/>
    <property type="project" value="UniProtKB-UniRule"/>
</dbReference>
<proteinExistence type="inferred from homology"/>
<evidence type="ECO:0000256" key="2">
    <source>
        <dbReference type="ARBA" id="ARBA00022630"/>
    </source>
</evidence>
<dbReference type="Proteomes" id="UP000095284">
    <property type="component" value="Unplaced"/>
</dbReference>
<reference evidence="21" key="2">
    <citation type="submission" date="2020-09" db="EMBL/GenBank/DDBJ databases">
        <authorList>
            <person name="Kikuchi T."/>
        </authorList>
    </citation>
    <scope>NUCLEOTIDE SEQUENCE</scope>
    <source>
        <strain evidence="21">Ka4C1</strain>
    </source>
</reference>
<dbReference type="AlphaFoldDB" id="A0A1I7RJ90"/>
<keyword evidence="3 19" id="KW-0288">FMN</keyword>
<evidence type="ECO:0000256" key="11">
    <source>
        <dbReference type="ARBA" id="ARBA00023002"/>
    </source>
</evidence>
<evidence type="ECO:0000256" key="9">
    <source>
        <dbReference type="ARBA" id="ARBA00022833"/>
    </source>
</evidence>
<evidence type="ECO:0000256" key="7">
    <source>
        <dbReference type="ARBA" id="ARBA00022737"/>
    </source>
</evidence>
<feature type="domain" description="C3H1-type" evidence="20">
    <location>
        <begin position="122"/>
        <end position="147"/>
    </location>
</feature>
<dbReference type="SMR" id="A0A1I7RJ90"/>
<dbReference type="PANTHER" id="PTHR45846">
    <property type="entry name" value="TRNA-DIHYDROURIDINE(47) SYNTHASE [NAD(P)(+)]-LIKE"/>
    <property type="match status" value="1"/>
</dbReference>
<keyword evidence="8 18" id="KW-0863">Zinc-finger</keyword>
<dbReference type="OrthoDB" id="259935at2759"/>
<keyword evidence="2 19" id="KW-0285">Flavoprotein</keyword>
<dbReference type="FunFam" id="3.20.20.70:FF:000067">
    <property type="entry name" value="tRNA-dihydrouridine(47) synthase [NAD(P)(+)]"/>
    <property type="match status" value="1"/>
</dbReference>
<dbReference type="InterPro" id="IPR035587">
    <property type="entry name" value="DUS-like_FMN-bd"/>
</dbReference>
<dbReference type="PROSITE" id="PS50103">
    <property type="entry name" value="ZF_C3H1"/>
    <property type="match status" value="2"/>
</dbReference>
<evidence type="ECO:0000256" key="19">
    <source>
        <dbReference type="RuleBase" id="RU291113"/>
    </source>
</evidence>
<reference evidence="24" key="1">
    <citation type="submission" date="2016-11" db="UniProtKB">
        <authorList>
            <consortium name="WormBaseParasite"/>
        </authorList>
    </citation>
    <scope>IDENTIFICATION</scope>
</reference>
<keyword evidence="10" id="KW-0521">NADP</keyword>
<dbReference type="EC" id="1.3.1.-" evidence="19"/>
<comment type="catalytic activity">
    <reaction evidence="16">
        <text>a 5,6-dihydrouridine in mRNA + NADP(+) = a uridine in mRNA + NADPH + H(+)</text>
        <dbReference type="Rhea" id="RHEA:69855"/>
        <dbReference type="Rhea" id="RHEA-COMP:14658"/>
        <dbReference type="Rhea" id="RHEA-COMP:17789"/>
        <dbReference type="ChEBI" id="CHEBI:15378"/>
        <dbReference type="ChEBI" id="CHEBI:57783"/>
        <dbReference type="ChEBI" id="CHEBI:58349"/>
        <dbReference type="ChEBI" id="CHEBI:65315"/>
        <dbReference type="ChEBI" id="CHEBI:74443"/>
    </reaction>
    <physiologicalReaction direction="right-to-left" evidence="16">
        <dbReference type="Rhea" id="RHEA:69857"/>
    </physiologicalReaction>
</comment>
<dbReference type="GO" id="GO:0102265">
    <property type="term" value="F:tRNA-dihydrouridine47 synthase activity"/>
    <property type="evidence" value="ECO:0007669"/>
    <property type="project" value="UniProtKB-EC"/>
</dbReference>
<keyword evidence="6 18" id="KW-0479">Metal-binding</keyword>
<comment type="function">
    <text evidence="13">Catalyzes the synthesis of dihydrouridine, a modified base, in various RNAs, such as tRNAs, mRNAs and some long non-coding RNAs (lncRNAs). Mainly modifies the uridine in position 47 (U47) in the D-loop of most cytoplasmic tRNAs. Also able to mediate the formation of dihydrouridine in some mRNAs, thereby regulating their translation.</text>
</comment>
<dbReference type="PROSITE" id="PS01136">
    <property type="entry name" value="UPF0034"/>
    <property type="match status" value="1"/>
</dbReference>
<dbReference type="eggNOG" id="KOG2333">
    <property type="taxonomic scope" value="Eukaryota"/>
</dbReference>
<evidence type="ECO:0000256" key="15">
    <source>
        <dbReference type="ARBA" id="ARBA00048342"/>
    </source>
</evidence>
<evidence type="ECO:0000256" key="18">
    <source>
        <dbReference type="PROSITE-ProRule" id="PRU00723"/>
    </source>
</evidence>
<evidence type="ECO:0000256" key="12">
    <source>
        <dbReference type="ARBA" id="ARBA00023027"/>
    </source>
</evidence>
<evidence type="ECO:0000313" key="21">
    <source>
        <dbReference type="EMBL" id="CAD5228781.1"/>
    </source>
</evidence>
<evidence type="ECO:0000256" key="17">
    <source>
        <dbReference type="ARBA" id="ARBA00049513"/>
    </source>
</evidence>
<dbReference type="SUPFAM" id="SSF51395">
    <property type="entry name" value="FMN-linked oxidoreductases"/>
    <property type="match status" value="1"/>
</dbReference>
<dbReference type="GO" id="GO:0006397">
    <property type="term" value="P:mRNA processing"/>
    <property type="evidence" value="ECO:0007669"/>
    <property type="project" value="UniProtKB-KW"/>
</dbReference>
<keyword evidence="7" id="KW-0677">Repeat</keyword>
<evidence type="ECO:0000256" key="14">
    <source>
        <dbReference type="ARBA" id="ARBA00048266"/>
    </source>
</evidence>
<comment type="catalytic activity">
    <reaction evidence="15">
        <text>a 5,6-dihydrouridine in mRNA + NAD(+) = a uridine in mRNA + NADH + H(+)</text>
        <dbReference type="Rhea" id="RHEA:69851"/>
        <dbReference type="Rhea" id="RHEA-COMP:14658"/>
        <dbReference type="Rhea" id="RHEA-COMP:17789"/>
        <dbReference type="ChEBI" id="CHEBI:15378"/>
        <dbReference type="ChEBI" id="CHEBI:57540"/>
        <dbReference type="ChEBI" id="CHEBI:57945"/>
        <dbReference type="ChEBI" id="CHEBI:65315"/>
        <dbReference type="ChEBI" id="CHEBI:74443"/>
    </reaction>
    <physiologicalReaction direction="right-to-left" evidence="15">
        <dbReference type="Rhea" id="RHEA:69853"/>
    </physiologicalReaction>
</comment>
<dbReference type="Proteomes" id="UP000659654">
    <property type="component" value="Unassembled WGS sequence"/>
</dbReference>
<accession>A0A1I7RJ90</accession>
<evidence type="ECO:0000313" key="24">
    <source>
        <dbReference type="WBParaSite" id="BXY_0077200.1"/>
    </source>
</evidence>
<comment type="cofactor">
    <cofactor evidence="1 19">
        <name>FMN</name>
        <dbReference type="ChEBI" id="CHEBI:58210"/>
    </cofactor>
</comment>
<evidence type="ECO:0000313" key="22">
    <source>
        <dbReference type="Proteomes" id="UP000095284"/>
    </source>
</evidence>
<dbReference type="Proteomes" id="UP000582659">
    <property type="component" value="Unassembled WGS sequence"/>
</dbReference>
<evidence type="ECO:0000256" key="1">
    <source>
        <dbReference type="ARBA" id="ARBA00001917"/>
    </source>
</evidence>
<organism evidence="22 24">
    <name type="scientific">Bursaphelenchus xylophilus</name>
    <name type="common">Pinewood nematode worm</name>
    <name type="synonym">Aphelenchoides xylophilus</name>
    <dbReference type="NCBI Taxonomy" id="6326"/>
    <lineage>
        <taxon>Eukaryota</taxon>
        <taxon>Metazoa</taxon>
        <taxon>Ecdysozoa</taxon>
        <taxon>Nematoda</taxon>
        <taxon>Chromadorea</taxon>
        <taxon>Rhabditida</taxon>
        <taxon>Tylenchina</taxon>
        <taxon>Tylenchomorpha</taxon>
        <taxon>Aphelenchoidea</taxon>
        <taxon>Aphelenchoididae</taxon>
        <taxon>Bursaphelenchus</taxon>
    </lineage>
</organism>
<keyword evidence="4" id="KW-0507">mRNA processing</keyword>
<feature type="zinc finger region" description="C3H1-type" evidence="18">
    <location>
        <begin position="80"/>
        <end position="109"/>
    </location>
</feature>
<keyword evidence="23" id="KW-1185">Reference proteome</keyword>
<evidence type="ECO:0000256" key="8">
    <source>
        <dbReference type="ARBA" id="ARBA00022771"/>
    </source>
</evidence>
<keyword evidence="9 18" id="KW-0862">Zinc</keyword>
<evidence type="ECO:0000259" key="20">
    <source>
        <dbReference type="PROSITE" id="PS50103"/>
    </source>
</evidence>
<evidence type="ECO:0000256" key="16">
    <source>
        <dbReference type="ARBA" id="ARBA00049447"/>
    </source>
</evidence>
<comment type="catalytic activity">
    <reaction evidence="14">
        <text>5,6-dihydrouridine(47) in tRNA + NAD(+) = uridine(47) in tRNA + NADH + H(+)</text>
        <dbReference type="Rhea" id="RHEA:53364"/>
        <dbReference type="Rhea" id="RHEA-COMP:13539"/>
        <dbReference type="Rhea" id="RHEA-COMP:13540"/>
        <dbReference type="ChEBI" id="CHEBI:15378"/>
        <dbReference type="ChEBI" id="CHEBI:57540"/>
        <dbReference type="ChEBI" id="CHEBI:57945"/>
        <dbReference type="ChEBI" id="CHEBI:65315"/>
        <dbReference type="ChEBI" id="CHEBI:74443"/>
        <dbReference type="EC" id="1.3.1.89"/>
    </reaction>
    <physiologicalReaction direction="right-to-left" evidence="14">
        <dbReference type="Rhea" id="RHEA:53366"/>
    </physiologicalReaction>
</comment>
<feature type="zinc finger region" description="C3H1-type" evidence="18">
    <location>
        <begin position="122"/>
        <end position="147"/>
    </location>
</feature>
<dbReference type="GO" id="GO:0008270">
    <property type="term" value="F:zinc ion binding"/>
    <property type="evidence" value="ECO:0007669"/>
    <property type="project" value="UniProtKB-KW"/>
</dbReference>
<dbReference type="GO" id="GO:0003723">
    <property type="term" value="F:RNA binding"/>
    <property type="evidence" value="ECO:0007669"/>
    <property type="project" value="TreeGrafter"/>
</dbReference>
<dbReference type="Gene3D" id="4.10.1000.10">
    <property type="entry name" value="Zinc finger, CCCH-type"/>
    <property type="match status" value="1"/>
</dbReference>
<evidence type="ECO:0000256" key="5">
    <source>
        <dbReference type="ARBA" id="ARBA00022694"/>
    </source>
</evidence>
<dbReference type="WBParaSite" id="BXY_0077200.1">
    <property type="protein sequence ID" value="BXY_0077200.1"/>
    <property type="gene ID" value="BXY_0077200"/>
</dbReference>
<comment type="similarity">
    <text evidence="19">Belongs to the dus family. Dus3 subfamily.</text>
</comment>
<evidence type="ECO:0000313" key="23">
    <source>
        <dbReference type="Proteomes" id="UP000659654"/>
    </source>
</evidence>
<evidence type="ECO:0000256" key="3">
    <source>
        <dbReference type="ARBA" id="ARBA00022643"/>
    </source>
</evidence>
<dbReference type="InterPro" id="IPR018517">
    <property type="entry name" value="tRNA_hU_synthase_CS"/>
</dbReference>
<dbReference type="Pfam" id="PF25585">
    <property type="entry name" value="zf-CCCH_DUS3L"/>
    <property type="match status" value="2"/>
</dbReference>
<sequence>MEPVQAVDSGGDATKLAEIGVAAIKPEFLKKSGDIVVDENRRTEPAVVNVEAEKARKAARRGQDRKREKKMAHAMADVRLNSVRLCPSLLIPGRECKFGAKCNALHDLGEYMKQKPADIGDTCVIYDQVGRCNFGVSCRFAGAHTDPTSFEQKSKDPDPKFQPNLNSEAVKLQIAMRKHQYDFSLSDNVVKEYRQQKEEDSSIGAMEREKLKLNMKDLKGKKYLAPLTTVGNLPFRRLCVELGAEVTCGEMAIATSLLQGNPSEWSLVKRHPTEKIFGVQLAGGYADTMSKAAQILTENMEVDFIDINLGCPIDAVNDKGGGCALFNRSSKLSEVVHCMQNVMSETPLSVKMRYGLKEGERVAHKVIQKLVDGYPPQLITLHPRSKEQRYTKAAEWDYVPQCADAAQGKVPLWVSGDTYNYVDYYKNLEQHTIDGVMIGRGALIKPWLFTEIDEKRDWDISASERLDLIRKFCNYGLEHWGSDDAGVQTTRRFLLEWLSFQHRYVPAGILEYLPAKINQKPPPYFGRSDLETLLASRASSDWLKITEMFLGPPPEGYLFIPKHKANAY</sequence>
<name>A0A1I7RJ90_BURXY</name>
<dbReference type="InterPro" id="IPR000571">
    <property type="entry name" value="Znf_CCCH"/>
</dbReference>
<gene>
    <name evidence="21" type="ORF">BXYJ_LOCUS10616</name>
</gene>
<evidence type="ECO:0000256" key="6">
    <source>
        <dbReference type="ARBA" id="ARBA00022723"/>
    </source>
</evidence>
<dbReference type="EMBL" id="CAJFDI010000004">
    <property type="protein sequence ID" value="CAD5228781.1"/>
    <property type="molecule type" value="Genomic_DNA"/>
</dbReference>
<dbReference type="EMBL" id="CAJFCV020000004">
    <property type="protein sequence ID" value="CAG9119474.1"/>
    <property type="molecule type" value="Genomic_DNA"/>
</dbReference>
<comment type="catalytic activity">
    <reaction evidence="17">
        <text>5,6-dihydrouridine(47) in tRNA + NADP(+) = uridine(47) in tRNA + NADPH + H(+)</text>
        <dbReference type="Rhea" id="RHEA:53360"/>
        <dbReference type="Rhea" id="RHEA-COMP:13539"/>
        <dbReference type="Rhea" id="RHEA-COMP:13540"/>
        <dbReference type="ChEBI" id="CHEBI:15378"/>
        <dbReference type="ChEBI" id="CHEBI:57783"/>
        <dbReference type="ChEBI" id="CHEBI:58349"/>
        <dbReference type="ChEBI" id="CHEBI:65315"/>
        <dbReference type="ChEBI" id="CHEBI:74443"/>
        <dbReference type="EC" id="1.3.1.89"/>
    </reaction>
    <physiologicalReaction direction="right-to-left" evidence="17">
        <dbReference type="Rhea" id="RHEA:53362"/>
    </physiologicalReaction>
</comment>
<keyword evidence="11 19" id="KW-0560">Oxidoreductase</keyword>
<evidence type="ECO:0000256" key="10">
    <source>
        <dbReference type="ARBA" id="ARBA00022857"/>
    </source>
</evidence>
<dbReference type="InterPro" id="IPR013785">
    <property type="entry name" value="Aldolase_TIM"/>
</dbReference>
<protein>
    <recommendedName>
        <fullName evidence="19">tRNA-dihydrouridine(47) synthase [NAD(P)(+)]</fullName>
        <ecNumber evidence="19">1.3.1.-</ecNumber>
    </recommendedName>
    <alternativeName>
        <fullName evidence="19">tRNA-dihydrouridine synthase 3</fullName>
    </alternativeName>
</protein>
<evidence type="ECO:0000256" key="4">
    <source>
        <dbReference type="ARBA" id="ARBA00022664"/>
    </source>
</evidence>